<keyword evidence="2" id="KW-1185">Reference proteome</keyword>
<evidence type="ECO:0000313" key="1">
    <source>
        <dbReference type="EMBL" id="CAG5005373.1"/>
    </source>
</evidence>
<reference evidence="1" key="1">
    <citation type="submission" date="2021-04" db="EMBL/GenBank/DDBJ databases">
        <authorList>
            <person name="Tunstrom K."/>
        </authorList>
    </citation>
    <scope>NUCLEOTIDE SEQUENCE</scope>
</reference>
<name>A0A8S3X8Z5_PARAO</name>
<comment type="caution">
    <text evidence="1">The sequence shown here is derived from an EMBL/GenBank/DDBJ whole genome shotgun (WGS) entry which is preliminary data.</text>
</comment>
<dbReference type="Proteomes" id="UP000691718">
    <property type="component" value="Unassembled WGS sequence"/>
</dbReference>
<dbReference type="AlphaFoldDB" id="A0A8S3X8Z5"/>
<dbReference type="OrthoDB" id="6896629at2759"/>
<sequence>MLGRHFKDFLPHVQRMSRDAEVRYLNEVRKCIRDAFRYVCEDDTLGKSLDQKDSKICCNCKNPLPCRCILTVSLIKQQNTKISSDKKFCDQHTSFTDILHQKVSCCRFCKKEKENEEKLLKQVLEWLQEIPVNANYSSYDKNKRQEIVRKLVDALLKYTDMKDKQKEEIKKYLDILPMWQPIDQYDRDLFKNRLTERLLSRLCILSDKDNYLKEIVSNWIDELLVNQKSVDKPFVNKEHIINKFLTQIQSLTSNELTDELYYKEKIKSIVTNLIKNTPIENLNHDVSFINKAADKLVNDITSIQPVKVSTTRAEKSDIQCRTDKNGNQVSEEIDNENQETSNIIMNLNKSEESDRNDNIESNNVQYKIKDDVKKIIITIKLEALPEEKMIEEANMEKSVSQIVKQFQNHNSTSDLNSKPQENFMEKPNLQEFIKNEESLVENVSPGEKDDNKREELKNKITNTISTKNYGDELSLNDIGTNQIRRDSSFSKNMSFSELSILLKKDIQSFVKEQVSNILHEYSVDRKNRNKIEDKFTNILTNQIMRGDNESDFKETVYSMLQEINLPDSKLEVLYETLLKHAIEMSLTFQTKTSSFLRNDATDVSEDRRKGDILINIEREITAFISEITGNLRLEPDLKYTAIIKYLAAGIEKVLSNYKHSIKDKTDMVNKLIFNFLKNQGLPTDARSEKLAKKLLKISLHASTPKNANENYFPSVSRESTVSSIRIGDKYSDILENESLIRIYESAENTLFVNELENIIRSWIRNTKLNTIFSEAMIYKIIRDITRRMTYLQLNSEIRTSYDKEHKFFKLLFSKWMDNYDSFPNVDFYVDSLIDKILGLYMPKVTNDLKLKNDPITVTSTEDLKWIQKLPPDHLVSHNNNHRKLIAREMTKSMRTAMDQNSNPELVLENEIQNWLPKIVKVSNESHFHGLTENLDDYIEKDVIEKLNLPKYNNNQSMKNIKGAIMKWLKNSPIYQRKNT</sequence>
<dbReference type="EMBL" id="CAJQZP010000978">
    <property type="protein sequence ID" value="CAG5005373.1"/>
    <property type="molecule type" value="Genomic_DNA"/>
</dbReference>
<accession>A0A8S3X8Z5</accession>
<organism evidence="1 2">
    <name type="scientific">Parnassius apollo</name>
    <name type="common">Apollo butterfly</name>
    <name type="synonym">Papilio apollo</name>
    <dbReference type="NCBI Taxonomy" id="110799"/>
    <lineage>
        <taxon>Eukaryota</taxon>
        <taxon>Metazoa</taxon>
        <taxon>Ecdysozoa</taxon>
        <taxon>Arthropoda</taxon>
        <taxon>Hexapoda</taxon>
        <taxon>Insecta</taxon>
        <taxon>Pterygota</taxon>
        <taxon>Neoptera</taxon>
        <taxon>Endopterygota</taxon>
        <taxon>Lepidoptera</taxon>
        <taxon>Glossata</taxon>
        <taxon>Ditrysia</taxon>
        <taxon>Papilionoidea</taxon>
        <taxon>Papilionidae</taxon>
        <taxon>Parnassiinae</taxon>
        <taxon>Parnassini</taxon>
        <taxon>Parnassius</taxon>
        <taxon>Parnassius</taxon>
    </lineage>
</organism>
<proteinExistence type="predicted"/>
<evidence type="ECO:0000313" key="2">
    <source>
        <dbReference type="Proteomes" id="UP000691718"/>
    </source>
</evidence>
<protein>
    <submittedName>
        <fullName evidence="1">(apollo) hypothetical protein</fullName>
    </submittedName>
</protein>
<gene>
    <name evidence="1" type="ORF">PAPOLLO_LOCUS14556</name>
</gene>